<gene>
    <name evidence="13" type="ORF">R5R35_011467</name>
</gene>
<dbReference type="PANTHER" id="PTHR24258">
    <property type="entry name" value="SERINE PROTEASE-RELATED"/>
    <property type="match status" value="1"/>
</dbReference>
<dbReference type="PRINTS" id="PR00722">
    <property type="entry name" value="CHYMOTRYPSIN"/>
</dbReference>
<evidence type="ECO:0000256" key="2">
    <source>
        <dbReference type="ARBA" id="ARBA00022525"/>
    </source>
</evidence>
<dbReference type="PROSITE" id="PS00134">
    <property type="entry name" value="TRYPSIN_HIS"/>
    <property type="match status" value="1"/>
</dbReference>
<keyword evidence="7" id="KW-0865">Zymogen</keyword>
<dbReference type="InterPro" id="IPR001314">
    <property type="entry name" value="Peptidase_S1A"/>
</dbReference>
<dbReference type="GO" id="GO:0005576">
    <property type="term" value="C:extracellular region"/>
    <property type="evidence" value="ECO:0007669"/>
    <property type="project" value="UniProtKB-SubCell"/>
</dbReference>
<keyword evidence="3 10" id="KW-0645">Protease</keyword>
<evidence type="ECO:0000256" key="10">
    <source>
        <dbReference type="RuleBase" id="RU363034"/>
    </source>
</evidence>
<dbReference type="FunFam" id="2.40.10.10:FF:000146">
    <property type="entry name" value="Serine protease 53"/>
    <property type="match status" value="1"/>
</dbReference>
<dbReference type="InterPro" id="IPR001254">
    <property type="entry name" value="Trypsin_dom"/>
</dbReference>
<dbReference type="InterPro" id="IPR038565">
    <property type="entry name" value="CLIP_sf"/>
</dbReference>
<proteinExistence type="inferred from homology"/>
<dbReference type="InterPro" id="IPR043504">
    <property type="entry name" value="Peptidase_S1_PA_chymotrypsin"/>
</dbReference>
<dbReference type="InterPro" id="IPR009003">
    <property type="entry name" value="Peptidase_S1_PA"/>
</dbReference>
<comment type="similarity">
    <text evidence="9">Belongs to the peptidase S1 family. CLIP subfamily.</text>
</comment>
<dbReference type="PANTHER" id="PTHR24258:SF136">
    <property type="entry name" value="GH06673P-RELATED"/>
    <property type="match status" value="1"/>
</dbReference>
<dbReference type="AlphaFoldDB" id="A0AAN9VG94"/>
<dbReference type="InterPro" id="IPR033116">
    <property type="entry name" value="TRYPSIN_SER"/>
</dbReference>
<evidence type="ECO:0000256" key="3">
    <source>
        <dbReference type="ARBA" id="ARBA00022670"/>
    </source>
</evidence>
<evidence type="ECO:0000256" key="6">
    <source>
        <dbReference type="ARBA" id="ARBA00022825"/>
    </source>
</evidence>
<dbReference type="GO" id="GO:0006508">
    <property type="term" value="P:proteolysis"/>
    <property type="evidence" value="ECO:0007669"/>
    <property type="project" value="UniProtKB-KW"/>
</dbReference>
<evidence type="ECO:0000313" key="13">
    <source>
        <dbReference type="EMBL" id="KAK7862301.1"/>
    </source>
</evidence>
<dbReference type="SUPFAM" id="SSF50494">
    <property type="entry name" value="Trypsin-like serine proteases"/>
    <property type="match status" value="1"/>
</dbReference>
<keyword evidence="5 10" id="KW-0378">Hydrolase</keyword>
<keyword evidence="14" id="KW-1185">Reference proteome</keyword>
<evidence type="ECO:0000256" key="9">
    <source>
        <dbReference type="ARBA" id="ARBA00024195"/>
    </source>
</evidence>
<evidence type="ECO:0000256" key="8">
    <source>
        <dbReference type="ARBA" id="ARBA00023157"/>
    </source>
</evidence>
<dbReference type="Gene3D" id="2.40.10.10">
    <property type="entry name" value="Trypsin-like serine proteases"/>
    <property type="match status" value="1"/>
</dbReference>
<keyword evidence="2" id="KW-0964">Secreted</keyword>
<keyword evidence="4 11" id="KW-0732">Signal</keyword>
<dbReference type="SMART" id="SM00020">
    <property type="entry name" value="Tryp_SPc"/>
    <property type="match status" value="1"/>
</dbReference>
<evidence type="ECO:0000256" key="5">
    <source>
        <dbReference type="ARBA" id="ARBA00022801"/>
    </source>
</evidence>
<keyword evidence="6 10" id="KW-0720">Serine protease</keyword>
<dbReference type="Pfam" id="PF00089">
    <property type="entry name" value="Trypsin"/>
    <property type="match status" value="1"/>
</dbReference>
<accession>A0AAN9VG94</accession>
<evidence type="ECO:0000256" key="11">
    <source>
        <dbReference type="SAM" id="SignalP"/>
    </source>
</evidence>
<dbReference type="EMBL" id="JAZDUA010000283">
    <property type="protein sequence ID" value="KAK7862301.1"/>
    <property type="molecule type" value="Genomic_DNA"/>
</dbReference>
<evidence type="ECO:0000313" key="14">
    <source>
        <dbReference type="Proteomes" id="UP001378592"/>
    </source>
</evidence>
<sequence>MMNMRFINFLFIFVHIFVVFKINAQTTHDSDGSVCVTSDGEDGECLQLPQCPRVLSAITRGIRNHTRCGFVGAVELVCCAQKPGIASSTNSILKLHTSTIFPRAASYIESSTRGTHWHPFHVEESAVSTVRPSTTTIAPTTSTTVKPRENCVEESENEVEDIDLDTSGVNEDVEDRLFLGNRDKDNNKISPSLFAFNTLTGFVNAFLGKPPTPQPSPTKFPPLLRPVTIPPIQIYTTTMNVLHNERIVTRKPGSSHPPTMFPLSTSTQKPILNIQPNEIITNEPKPSQDPVRYPNPIPPRPSTYSTNSPGINIVRPEYPFIMEPSPLPEVSTKKPFVSVHMPLTEKPITGGINTPSALPHPTHSSSENTLVDHVEILLPEPSTEVEFSTIPDIPGLEPVATEIPAWSDTQSQPPDVLVIPDVPFVTPIPAEDPSLSPDGDFPTLEPLATESSSEKISVGTKSQEACARYREIPKLTRYIVGGDFAAHGEFPHMVALGFQRPRQAQLTWMCGGTLLNEEYVLTAAHCVKTRFGGPLAVRVGYTNLTADASTGLEVAVRDAAVHPGYSAASRAHDIALLRLATPVAFSQFVHPACLHAAHAPPAGQLLVTGWGSVTPDGSTPTDHLKRALVTPVDDSSCKQTYPKIFRSEMICARSDEVDTCKGDSGGPMQYLEDSNSTIYTVVGVTSFGPNPCATGRPGVYSRVASYLSWIESVAWPN</sequence>
<protein>
    <recommendedName>
        <fullName evidence="12">Peptidase S1 domain-containing protein</fullName>
    </recommendedName>
</protein>
<dbReference type="Proteomes" id="UP001378592">
    <property type="component" value="Unassembled WGS sequence"/>
</dbReference>
<feature type="signal peptide" evidence="11">
    <location>
        <begin position="1"/>
        <end position="24"/>
    </location>
</feature>
<dbReference type="PROSITE" id="PS00135">
    <property type="entry name" value="TRYPSIN_SER"/>
    <property type="match status" value="1"/>
</dbReference>
<organism evidence="13 14">
    <name type="scientific">Gryllus longicercus</name>
    <dbReference type="NCBI Taxonomy" id="2509291"/>
    <lineage>
        <taxon>Eukaryota</taxon>
        <taxon>Metazoa</taxon>
        <taxon>Ecdysozoa</taxon>
        <taxon>Arthropoda</taxon>
        <taxon>Hexapoda</taxon>
        <taxon>Insecta</taxon>
        <taxon>Pterygota</taxon>
        <taxon>Neoptera</taxon>
        <taxon>Polyneoptera</taxon>
        <taxon>Orthoptera</taxon>
        <taxon>Ensifera</taxon>
        <taxon>Gryllidea</taxon>
        <taxon>Grylloidea</taxon>
        <taxon>Gryllidae</taxon>
        <taxon>Gryllinae</taxon>
        <taxon>Gryllus</taxon>
    </lineage>
</organism>
<evidence type="ECO:0000256" key="4">
    <source>
        <dbReference type="ARBA" id="ARBA00022729"/>
    </source>
</evidence>
<dbReference type="GO" id="GO:0004252">
    <property type="term" value="F:serine-type endopeptidase activity"/>
    <property type="evidence" value="ECO:0007669"/>
    <property type="project" value="InterPro"/>
</dbReference>
<feature type="chain" id="PRO_5043050306" description="Peptidase S1 domain-containing protein" evidence="11">
    <location>
        <begin position="25"/>
        <end position="717"/>
    </location>
</feature>
<dbReference type="Gene3D" id="3.30.1640.30">
    <property type="match status" value="1"/>
</dbReference>
<evidence type="ECO:0000256" key="1">
    <source>
        <dbReference type="ARBA" id="ARBA00004613"/>
    </source>
</evidence>
<dbReference type="PROSITE" id="PS50240">
    <property type="entry name" value="TRYPSIN_DOM"/>
    <property type="match status" value="1"/>
</dbReference>
<dbReference type="InterPro" id="IPR022700">
    <property type="entry name" value="CLIP"/>
</dbReference>
<evidence type="ECO:0000256" key="7">
    <source>
        <dbReference type="ARBA" id="ARBA00023145"/>
    </source>
</evidence>
<comment type="subcellular location">
    <subcellularLocation>
        <location evidence="1">Secreted</location>
    </subcellularLocation>
</comment>
<comment type="caution">
    <text evidence="13">The sequence shown here is derived from an EMBL/GenBank/DDBJ whole genome shotgun (WGS) entry which is preliminary data.</text>
</comment>
<evidence type="ECO:0000259" key="12">
    <source>
        <dbReference type="PROSITE" id="PS50240"/>
    </source>
</evidence>
<reference evidence="13 14" key="1">
    <citation type="submission" date="2024-03" db="EMBL/GenBank/DDBJ databases">
        <title>The genome assembly and annotation of the cricket Gryllus longicercus Weissman &amp; Gray.</title>
        <authorList>
            <person name="Szrajer S."/>
            <person name="Gray D."/>
            <person name="Ylla G."/>
        </authorList>
    </citation>
    <scope>NUCLEOTIDE SEQUENCE [LARGE SCALE GENOMIC DNA]</scope>
    <source>
        <strain evidence="13">DAG 2021-001</strain>
        <tissue evidence="13">Whole body minus gut</tissue>
    </source>
</reference>
<name>A0AAN9VG94_9ORTH</name>
<feature type="domain" description="Peptidase S1" evidence="12">
    <location>
        <begin position="479"/>
        <end position="715"/>
    </location>
</feature>
<dbReference type="InterPro" id="IPR018114">
    <property type="entry name" value="TRYPSIN_HIS"/>
</dbReference>
<dbReference type="CDD" id="cd00190">
    <property type="entry name" value="Tryp_SPc"/>
    <property type="match status" value="1"/>
</dbReference>
<dbReference type="SMART" id="SM00680">
    <property type="entry name" value="CLIP"/>
    <property type="match status" value="1"/>
</dbReference>
<keyword evidence="8" id="KW-1015">Disulfide bond</keyword>